<dbReference type="STRING" id="4577.A0A1D6LYS4"/>
<dbReference type="GO" id="GO:0006508">
    <property type="term" value="P:proteolysis"/>
    <property type="evidence" value="ECO:0007669"/>
    <property type="project" value="UniProtKB-KW"/>
</dbReference>
<keyword evidence="4" id="KW-0378">Hydrolase</keyword>
<dbReference type="InterPro" id="IPR021109">
    <property type="entry name" value="Peptidase_aspartic_dom_sf"/>
</dbReference>
<keyword evidence="5" id="KW-0865">Zymogen</keyword>
<reference evidence="13" key="1">
    <citation type="journal article" date="2009" name="Science">
        <title>The B73 maize genome: complexity, diversity, and dynamics.</title>
        <authorList>
            <person name="Schnable P.S."/>
            <person name="Ware D."/>
            <person name="Fulton R.S."/>
            <person name="Stein J.C."/>
            <person name="Wei F."/>
            <person name="Pasternak S."/>
            <person name="Liang C."/>
            <person name="Zhang J."/>
            <person name="Fulton L."/>
            <person name="Graves T.A."/>
            <person name="Minx P."/>
            <person name="Reily A.D."/>
            <person name="Courtney L."/>
            <person name="Kruchowski S.S."/>
            <person name="Tomlinson C."/>
            <person name="Strong C."/>
            <person name="Delehaunty K."/>
            <person name="Fronick C."/>
            <person name="Courtney B."/>
            <person name="Rock S.M."/>
            <person name="Belter E."/>
            <person name="Du F."/>
            <person name="Kim K."/>
            <person name="Abbott R.M."/>
            <person name="Cotton M."/>
            <person name="Levy A."/>
            <person name="Marchetto P."/>
            <person name="Ochoa K."/>
            <person name="Jackson S.M."/>
            <person name="Gillam B."/>
            <person name="Chen W."/>
            <person name="Yan L."/>
            <person name="Higginbotham J."/>
            <person name="Cardenas M."/>
            <person name="Waligorski J."/>
            <person name="Applebaum E."/>
            <person name="Phelps L."/>
            <person name="Falcone J."/>
            <person name="Kanchi K."/>
            <person name="Thane T."/>
            <person name="Scimone A."/>
            <person name="Thane N."/>
            <person name="Henke J."/>
            <person name="Wang T."/>
            <person name="Ruppert J."/>
            <person name="Shah N."/>
            <person name="Rotter K."/>
            <person name="Hodges J."/>
            <person name="Ingenthron E."/>
            <person name="Cordes M."/>
            <person name="Kohlberg S."/>
            <person name="Sgro J."/>
            <person name="Delgado B."/>
            <person name="Mead K."/>
            <person name="Chinwalla A."/>
            <person name="Leonard S."/>
            <person name="Crouse K."/>
            <person name="Collura K."/>
            <person name="Kudrna D."/>
            <person name="Currie J."/>
            <person name="He R."/>
            <person name="Angelova A."/>
            <person name="Rajasekar S."/>
            <person name="Mueller T."/>
            <person name="Lomeli R."/>
            <person name="Scara G."/>
            <person name="Ko A."/>
            <person name="Delaney K."/>
            <person name="Wissotski M."/>
            <person name="Lopez G."/>
            <person name="Campos D."/>
            <person name="Braidotti M."/>
            <person name="Ashley E."/>
            <person name="Golser W."/>
            <person name="Kim H."/>
            <person name="Lee S."/>
            <person name="Lin J."/>
            <person name="Dujmic Z."/>
            <person name="Kim W."/>
            <person name="Talag J."/>
            <person name="Zuccolo A."/>
            <person name="Fan C."/>
            <person name="Sebastian A."/>
            <person name="Kramer M."/>
            <person name="Spiegel L."/>
            <person name="Nascimento L."/>
            <person name="Zutavern T."/>
            <person name="Miller B."/>
            <person name="Ambroise C."/>
            <person name="Muller S."/>
            <person name="Spooner W."/>
            <person name="Narechania A."/>
            <person name="Ren L."/>
            <person name="Wei S."/>
            <person name="Kumari S."/>
            <person name="Faga B."/>
            <person name="Levy M.J."/>
            <person name="McMahan L."/>
            <person name="Van Buren P."/>
            <person name="Vaughn M.W."/>
            <person name="Ying K."/>
            <person name="Yeh C.-T."/>
            <person name="Emrich S.J."/>
            <person name="Jia Y."/>
            <person name="Kalyanaraman A."/>
            <person name="Hsia A.-P."/>
            <person name="Barbazuk W.B."/>
            <person name="Baucom R.S."/>
            <person name="Brutnell T.P."/>
            <person name="Carpita N.C."/>
            <person name="Chaparro C."/>
            <person name="Chia J.-M."/>
            <person name="Deragon J.-M."/>
            <person name="Estill J.C."/>
            <person name="Fu Y."/>
            <person name="Jeddeloh J.A."/>
            <person name="Han Y."/>
            <person name="Lee H."/>
            <person name="Li P."/>
            <person name="Lisch D.R."/>
            <person name="Liu S."/>
            <person name="Liu Z."/>
            <person name="Nagel D.H."/>
            <person name="McCann M.C."/>
            <person name="SanMiguel P."/>
            <person name="Myers A.M."/>
            <person name="Nettleton D."/>
            <person name="Nguyen J."/>
            <person name="Penning B.W."/>
            <person name="Ponnala L."/>
            <person name="Schneider K.L."/>
            <person name="Schwartz D.C."/>
            <person name="Sharma A."/>
            <person name="Soderlund C."/>
            <person name="Springer N.M."/>
            <person name="Sun Q."/>
            <person name="Wang H."/>
            <person name="Waterman M."/>
            <person name="Westerman R."/>
            <person name="Wolfgruber T.K."/>
            <person name="Yang L."/>
            <person name="Yu Y."/>
            <person name="Zhang L."/>
            <person name="Zhou S."/>
            <person name="Zhu Q."/>
            <person name="Bennetzen J.L."/>
            <person name="Dawe R.K."/>
            <person name="Jiang J."/>
            <person name="Jiang N."/>
            <person name="Presting G.G."/>
            <person name="Wessler S.R."/>
            <person name="Aluru S."/>
            <person name="Martienssen R.A."/>
            <person name="Clifton S.W."/>
            <person name="McCombie W.R."/>
            <person name="Wing R.A."/>
            <person name="Wilson R.K."/>
        </authorList>
    </citation>
    <scope>NUCLEOTIDE SEQUENCE [LARGE SCALE GENOMIC DNA]</scope>
    <source>
        <strain evidence="13">cv. B73</strain>
    </source>
</reference>
<evidence type="ECO:0000256" key="3">
    <source>
        <dbReference type="ARBA" id="ARBA00022750"/>
    </source>
</evidence>
<organism evidence="11">
    <name type="scientific">Zea mays</name>
    <name type="common">Maize</name>
    <dbReference type="NCBI Taxonomy" id="4577"/>
    <lineage>
        <taxon>Eukaryota</taxon>
        <taxon>Viridiplantae</taxon>
        <taxon>Streptophyta</taxon>
        <taxon>Embryophyta</taxon>
        <taxon>Tracheophyta</taxon>
        <taxon>Spermatophyta</taxon>
        <taxon>Magnoliopsida</taxon>
        <taxon>Liliopsida</taxon>
        <taxon>Poales</taxon>
        <taxon>Poaceae</taxon>
        <taxon>PACMAD clade</taxon>
        <taxon>Panicoideae</taxon>
        <taxon>Andropogonodae</taxon>
        <taxon>Andropogoneae</taxon>
        <taxon>Tripsacinae</taxon>
        <taxon>Zea</taxon>
    </lineage>
</organism>
<dbReference type="SMR" id="A0A1D6LYS4"/>
<dbReference type="InterPro" id="IPR001969">
    <property type="entry name" value="Aspartic_peptidase_AS"/>
</dbReference>
<keyword evidence="3" id="KW-0064">Aspartyl protease</keyword>
<keyword evidence="6 8" id="KW-1015">Disulfide bond</keyword>
<proteinExistence type="inferred from homology"/>
<dbReference type="FunFam" id="2.40.70.10:FF:000401">
    <property type="match status" value="1"/>
</dbReference>
<keyword evidence="13" id="KW-1185">Reference proteome</keyword>
<accession>A0A1D6LYS4</accession>
<comment type="similarity">
    <text evidence="1">Belongs to the peptidase A1 family.</text>
</comment>
<dbReference type="OrthoDB" id="771136at2759"/>
<evidence type="ECO:0000256" key="2">
    <source>
        <dbReference type="ARBA" id="ARBA00022670"/>
    </source>
</evidence>
<dbReference type="GO" id="GO:0004190">
    <property type="term" value="F:aspartic-type endopeptidase activity"/>
    <property type="evidence" value="ECO:0007669"/>
    <property type="project" value="UniProtKB-KW"/>
</dbReference>
<keyword evidence="7" id="KW-0325">Glycoprotein</keyword>
<reference evidence="12" key="4">
    <citation type="submission" date="2021-05" db="UniProtKB">
        <authorList>
            <consortium name="EnsemblPlants"/>
        </authorList>
    </citation>
    <scope>IDENTIFICATION</scope>
    <source>
        <strain evidence="12">cv. B73</strain>
    </source>
</reference>
<evidence type="ECO:0000256" key="1">
    <source>
        <dbReference type="ARBA" id="ARBA00007447"/>
    </source>
</evidence>
<evidence type="ECO:0000256" key="5">
    <source>
        <dbReference type="ARBA" id="ARBA00023145"/>
    </source>
</evidence>
<evidence type="ECO:0000313" key="11">
    <source>
        <dbReference type="EMBL" id="AQK84270.1"/>
    </source>
</evidence>
<reference evidence="11" key="2">
    <citation type="submission" date="2015-12" db="EMBL/GenBank/DDBJ databases">
        <title>Update maize B73 reference genome by single molecule sequencing technologies.</title>
        <authorList>
            <consortium name="Maize Genome Sequencing Project"/>
            <person name="Ware D."/>
        </authorList>
    </citation>
    <scope>NUCLEOTIDE SEQUENCE</scope>
    <source>
        <tissue evidence="11">Seedling</tissue>
    </source>
</reference>
<dbReference type="SUPFAM" id="SSF50630">
    <property type="entry name" value="Acid proteases"/>
    <property type="match status" value="1"/>
</dbReference>
<evidence type="ECO:0000256" key="7">
    <source>
        <dbReference type="ARBA" id="ARBA00023180"/>
    </source>
</evidence>
<dbReference type="PANTHER" id="PTHR47966">
    <property type="entry name" value="BETA-SITE APP-CLEAVING ENZYME, ISOFORM A-RELATED"/>
    <property type="match status" value="1"/>
</dbReference>
<dbReference type="PROSITE" id="PS51767">
    <property type="entry name" value="PEPTIDASE_A1"/>
    <property type="match status" value="1"/>
</dbReference>
<dbReference type="KEGG" id="zma:103630050"/>
<gene>
    <name evidence="12" type="primary">LOC103630050</name>
    <name evidence="11" type="ORF">ZEAMMB73_Zm00001d037545</name>
</gene>
<evidence type="ECO:0000259" key="10">
    <source>
        <dbReference type="PROSITE" id="PS51767"/>
    </source>
</evidence>
<dbReference type="InterPro" id="IPR033121">
    <property type="entry name" value="PEPTIDASE_A1"/>
</dbReference>
<dbReference type="InterPro" id="IPR001461">
    <property type="entry name" value="Aspartic_peptidase_A1"/>
</dbReference>
<evidence type="ECO:0000313" key="13">
    <source>
        <dbReference type="Proteomes" id="UP000007305"/>
    </source>
</evidence>
<dbReference type="AlphaFoldDB" id="A0A1D6LYS4"/>
<dbReference type="Gramene" id="Zm00001eb282380_T001">
    <property type="protein sequence ID" value="Zm00001eb282380_P001"/>
    <property type="gene ID" value="Zm00001eb282380"/>
</dbReference>
<keyword evidence="9" id="KW-0472">Membrane</keyword>
<dbReference type="Proteomes" id="UP000007305">
    <property type="component" value="Chromosome 6"/>
</dbReference>
<keyword evidence="9" id="KW-1133">Transmembrane helix</keyword>
<feature type="domain" description="Peptidase A1" evidence="10">
    <location>
        <begin position="134"/>
        <end position="225"/>
    </location>
</feature>
<evidence type="ECO:0000256" key="6">
    <source>
        <dbReference type="ARBA" id="ARBA00023157"/>
    </source>
</evidence>
<protein>
    <submittedName>
        <fullName evidence="11">Aspartic proteinase A1</fullName>
    </submittedName>
</protein>
<reference evidence="12" key="3">
    <citation type="submission" date="2019-07" db="EMBL/GenBank/DDBJ databases">
        <authorList>
            <person name="Seetharam A."/>
            <person name="Woodhouse M."/>
            <person name="Cannon E."/>
        </authorList>
    </citation>
    <scope>NUCLEOTIDE SEQUENCE [LARGE SCALE GENOMIC DNA]</scope>
    <source>
        <strain evidence="12">cv. B73</strain>
    </source>
</reference>
<feature type="transmembrane region" description="Helical" evidence="9">
    <location>
        <begin position="49"/>
        <end position="70"/>
    </location>
</feature>
<name>A0A1D6LYS4_MAIZE</name>
<dbReference type="PROSITE" id="PS00141">
    <property type="entry name" value="ASP_PROTEASE"/>
    <property type="match status" value="1"/>
</dbReference>
<keyword evidence="9" id="KW-0812">Transmembrane</keyword>
<feature type="transmembrane region" description="Helical" evidence="9">
    <location>
        <begin position="195"/>
        <end position="221"/>
    </location>
</feature>
<evidence type="ECO:0000256" key="4">
    <source>
        <dbReference type="ARBA" id="ARBA00022801"/>
    </source>
</evidence>
<dbReference type="Gene3D" id="2.40.70.10">
    <property type="entry name" value="Acid Proteases"/>
    <property type="match status" value="1"/>
</dbReference>
<keyword evidence="2" id="KW-0645">Protease</keyword>
<dbReference type="Pfam" id="PF00026">
    <property type="entry name" value="Asp"/>
    <property type="match status" value="1"/>
</dbReference>
<dbReference type="PANTHER" id="PTHR47966:SF76">
    <property type="entry name" value="ASPARTIC PROTEINASE A1"/>
    <property type="match status" value="1"/>
</dbReference>
<dbReference type="GeneID" id="103630050"/>
<evidence type="ECO:0000256" key="9">
    <source>
        <dbReference type="SAM" id="Phobius"/>
    </source>
</evidence>
<dbReference type="EnsemblPlants" id="Zm00001eb282380_T001">
    <property type="protein sequence ID" value="Zm00001eb282380_P001"/>
    <property type="gene ID" value="Zm00001eb282380"/>
</dbReference>
<dbReference type="ExpressionAtlas" id="A0A1D6LYS4">
    <property type="expression patterns" value="baseline"/>
</dbReference>
<dbReference type="RefSeq" id="XP_008649363.1">
    <property type="nucleotide sequence ID" value="XM_008651141.4"/>
</dbReference>
<evidence type="ECO:0000313" key="12">
    <source>
        <dbReference type="EnsemblPlants" id="Zm00001eb282380_P001"/>
    </source>
</evidence>
<feature type="disulfide bond" evidence="8">
    <location>
        <begin position="165"/>
        <end position="171"/>
    </location>
</feature>
<evidence type="ECO:0000256" key="8">
    <source>
        <dbReference type="PIRSR" id="PIRSR601461-2"/>
    </source>
</evidence>
<dbReference type="EMBL" id="CM000782">
    <property type="protein sequence ID" value="AQK84270.1"/>
    <property type="molecule type" value="Genomic_DNA"/>
</dbReference>
<sequence>MLQNSLATVIAALLSAANSPFLGCTALSPLMHLFDLTGLRSALDCRRSATMGTRGVALLLLTVVLLQALLPASSEGLVRVALKKQPVDQNGRVATCLSVEERQRLLLRGANALGSGGEDDSDVIALKNYMNAQYVGEIGVGSPQHKFTVIFDTGSSNLWVPSSKCYFLIACYFHSRYKSGQSSTYKKNGLTLPFLCCYCIVFPIFSLWTEICITFVIRLYFPAGF</sequence>